<evidence type="ECO:0000256" key="1">
    <source>
        <dbReference type="ARBA" id="ARBA00005836"/>
    </source>
</evidence>
<dbReference type="AlphaFoldDB" id="A0A3S9SZH3"/>
<dbReference type="GO" id="GO:0006508">
    <property type="term" value="P:proteolysis"/>
    <property type="evidence" value="ECO:0007669"/>
    <property type="project" value="InterPro"/>
</dbReference>
<evidence type="ECO:0000313" key="4">
    <source>
        <dbReference type="Proteomes" id="UP000267250"/>
    </source>
</evidence>
<dbReference type="PANTHER" id="PTHR30624:SF4">
    <property type="entry name" value="METALLOPROTEASE TLDD"/>
    <property type="match status" value="1"/>
</dbReference>
<dbReference type="Pfam" id="PF19289">
    <property type="entry name" value="PmbA_TldD_3rd"/>
    <property type="match status" value="1"/>
</dbReference>
<dbReference type="Proteomes" id="UP000267250">
    <property type="component" value="Chromosome"/>
</dbReference>
<name>A0A3S9SZH3_9FIRM</name>
<dbReference type="GO" id="GO:0005829">
    <property type="term" value="C:cytosol"/>
    <property type="evidence" value="ECO:0007669"/>
    <property type="project" value="TreeGrafter"/>
</dbReference>
<accession>A0A3S9SZH3</accession>
<dbReference type="PANTHER" id="PTHR30624">
    <property type="entry name" value="UNCHARACTERIZED PROTEIN TLDD AND PMBA"/>
    <property type="match status" value="1"/>
</dbReference>
<dbReference type="SUPFAM" id="SSF111283">
    <property type="entry name" value="Putative modulator of DNA gyrase, PmbA/TldD"/>
    <property type="match status" value="1"/>
</dbReference>
<dbReference type="OrthoDB" id="9803213at2"/>
<gene>
    <name evidence="3" type="ORF">BBF96_10275</name>
</gene>
<feature type="domain" description="Metalloprotease TldD/E C-terminal" evidence="2">
    <location>
        <begin position="182"/>
        <end position="409"/>
    </location>
</feature>
<proteinExistence type="inferred from homology"/>
<dbReference type="EMBL" id="CP016379">
    <property type="protein sequence ID" value="AZR73736.1"/>
    <property type="molecule type" value="Genomic_DNA"/>
</dbReference>
<protein>
    <recommendedName>
        <fullName evidence="2">Metalloprotease TldD/E C-terminal domain-containing protein</fullName>
    </recommendedName>
</protein>
<evidence type="ECO:0000313" key="3">
    <source>
        <dbReference type="EMBL" id="AZR73736.1"/>
    </source>
</evidence>
<dbReference type="InterPro" id="IPR051463">
    <property type="entry name" value="Peptidase_U62_metallo"/>
</dbReference>
<keyword evidence="4" id="KW-1185">Reference proteome</keyword>
<dbReference type="InterPro" id="IPR036059">
    <property type="entry name" value="TldD/PmbA_sf"/>
</dbReference>
<evidence type="ECO:0000259" key="2">
    <source>
        <dbReference type="Pfam" id="PF19289"/>
    </source>
</evidence>
<dbReference type="InterPro" id="IPR045569">
    <property type="entry name" value="Metalloprtase-TldD/E_C"/>
</dbReference>
<sequence>MNNFYKEIFTEYKTIYGLSLINNKFEFGDNMQQSGKGIRIYSNCYEKYYFQSIDSEFKSLISFTDWVNQTIEILTIAQKEISSLMGRNSRLYLNLNVWYTDQFVKIKRVENGNKTDRRVYSTIRLRLRIQRKKSEYSLDEVFNLPYSRKEFSQQLLDYLRYALEGCCQMVGAKYYPDISTENVLFSREAAAFFIHEACSHHFEADALLGGASVFSNIHEGEYVANSIFSLADISNYPGCALSLKVDDEGTECIPIPLISQGILSGGLYDFRRAKLLGKKAGGNGRRHDYRYPSLPRIRISMVSPGTSKLDDVISDIKKGVFISRIRSGKVNIVTGKFSLAVSEVYLIRNGKIAYPIAPFTITGFTTSALKNIEAVCDDLYVTSHPCGKGDQVVPVGIVCPSLFVKNLKMG</sequence>
<organism evidence="3 4">
    <name type="scientific">Anoxybacter fermentans</name>
    <dbReference type="NCBI Taxonomy" id="1323375"/>
    <lineage>
        <taxon>Bacteria</taxon>
        <taxon>Bacillati</taxon>
        <taxon>Bacillota</taxon>
        <taxon>Clostridia</taxon>
        <taxon>Halanaerobiales</taxon>
        <taxon>Anoxybacter</taxon>
    </lineage>
</organism>
<dbReference type="RefSeq" id="WP_127017082.1">
    <property type="nucleotide sequence ID" value="NZ_CP016379.1"/>
</dbReference>
<comment type="similarity">
    <text evidence="1">Belongs to the peptidase U62 family.</text>
</comment>
<dbReference type="KEGG" id="aft:BBF96_10275"/>
<reference evidence="3 4" key="1">
    <citation type="submission" date="2016-07" db="EMBL/GenBank/DDBJ databases">
        <title>Genome and transcriptome analysis of iron-reducing fermentative bacteria Anoxybacter fermentans.</title>
        <authorList>
            <person name="Zeng X."/>
            <person name="Shao Z."/>
        </authorList>
    </citation>
    <scope>NUCLEOTIDE SEQUENCE [LARGE SCALE GENOMIC DNA]</scope>
    <source>
        <strain evidence="3 4">DY22613</strain>
    </source>
</reference>
<dbReference type="GO" id="GO:0008237">
    <property type="term" value="F:metallopeptidase activity"/>
    <property type="evidence" value="ECO:0007669"/>
    <property type="project" value="InterPro"/>
</dbReference>